<feature type="signal peptide" evidence="2">
    <location>
        <begin position="1"/>
        <end position="21"/>
    </location>
</feature>
<evidence type="ECO:0000313" key="3">
    <source>
        <dbReference type="EMBL" id="PHU36529.1"/>
    </source>
</evidence>
<reference evidence="3 4" key="1">
    <citation type="submission" date="2017-10" db="EMBL/GenBank/DDBJ databases">
        <title>Resolving the taxonomy of Roseburia spp., Eubacterium rectale and Agathobacter spp. through phylogenomic analysis.</title>
        <authorList>
            <person name="Sheridan P.O."/>
            <person name="Walker A.W."/>
            <person name="Duncan S.H."/>
            <person name="Scott K.P."/>
            <person name="Toole P.W.O."/>
            <person name="Luis P."/>
            <person name="Flint H.J."/>
        </authorList>
    </citation>
    <scope>NUCLEOTIDE SEQUENCE [LARGE SCALE GENOMIC DNA]</scope>
    <source>
        <strain evidence="3 4">JK626</strain>
    </source>
</reference>
<feature type="region of interest" description="Disordered" evidence="1">
    <location>
        <begin position="327"/>
        <end position="372"/>
    </location>
</feature>
<feature type="compositionally biased region" description="Acidic residues" evidence="1">
    <location>
        <begin position="347"/>
        <end position="372"/>
    </location>
</feature>
<dbReference type="Proteomes" id="UP000225889">
    <property type="component" value="Unassembled WGS sequence"/>
</dbReference>
<dbReference type="AlphaFoldDB" id="A0A2G3DZW7"/>
<protein>
    <submittedName>
        <fullName evidence="3">Uncharacterized protein</fullName>
    </submittedName>
</protein>
<evidence type="ECO:0000313" key="4">
    <source>
        <dbReference type="Proteomes" id="UP000225889"/>
    </source>
</evidence>
<accession>A0A2G3DZW7</accession>
<name>A0A2G3DZW7_9FIRM</name>
<comment type="caution">
    <text evidence="3">The sequence shown here is derived from an EMBL/GenBank/DDBJ whole genome shotgun (WGS) entry which is preliminary data.</text>
</comment>
<sequence length="372" mass="42068">MKNIVAAVLASVLSLSLTGCSVFQTLEGQTEDKPNEYSNVYELSSGKAYVWEHEGETDIRNDLSQDRVGDPVFFACPLGDINFKGDELSDIDQYPRSIWIPSDVDDQIPTVTSKNALIYISDTTVPEEIIFERFADYGYSIGVSNMEADGGGHYFITYAETDEDDYKYYVDMKSEAAQVTEFDTIARLYLDKVGGMEVNEETVSDGGTVMNLEKDKSYICEFYTGTFYQDFKLKANIHSFGKLERFVCHDYEFLHANCIKIEIPEWFKSGYYFVQGVGLFRYVTDEDLLAYNGKAYDPGINWNDPIKQYDEYGVCIFDPSLDINYEDIEENSDPGLDESEIVIGASPEEEEETEGSEIDESSEDSTLDSDSN</sequence>
<keyword evidence="2" id="KW-0732">Signal</keyword>
<dbReference type="RefSeq" id="WP_099390999.1">
    <property type="nucleotide sequence ID" value="NZ_PDYF01000002.1"/>
</dbReference>
<proteinExistence type="predicted"/>
<gene>
    <name evidence="3" type="ORF">CSX01_00205</name>
</gene>
<dbReference type="EMBL" id="PDYF01000002">
    <property type="protein sequence ID" value="PHU36529.1"/>
    <property type="molecule type" value="Genomic_DNA"/>
</dbReference>
<organism evidence="3 4">
    <name type="scientific">Pseudobutyrivibrio ruminis</name>
    <dbReference type="NCBI Taxonomy" id="46206"/>
    <lineage>
        <taxon>Bacteria</taxon>
        <taxon>Bacillati</taxon>
        <taxon>Bacillota</taxon>
        <taxon>Clostridia</taxon>
        <taxon>Lachnospirales</taxon>
        <taxon>Lachnospiraceae</taxon>
        <taxon>Pseudobutyrivibrio</taxon>
    </lineage>
</organism>
<reference evidence="3 4" key="2">
    <citation type="submission" date="2017-10" db="EMBL/GenBank/DDBJ databases">
        <authorList>
            <person name="Banno H."/>
            <person name="Chua N.-H."/>
        </authorList>
    </citation>
    <scope>NUCLEOTIDE SEQUENCE [LARGE SCALE GENOMIC DNA]</scope>
    <source>
        <strain evidence="3 4">JK626</strain>
    </source>
</reference>
<dbReference type="PROSITE" id="PS51257">
    <property type="entry name" value="PROKAR_LIPOPROTEIN"/>
    <property type="match status" value="1"/>
</dbReference>
<evidence type="ECO:0000256" key="1">
    <source>
        <dbReference type="SAM" id="MobiDB-lite"/>
    </source>
</evidence>
<evidence type="ECO:0000256" key="2">
    <source>
        <dbReference type="SAM" id="SignalP"/>
    </source>
</evidence>
<feature type="compositionally biased region" description="Acidic residues" evidence="1">
    <location>
        <begin position="327"/>
        <end position="340"/>
    </location>
</feature>
<feature type="chain" id="PRO_5038917204" evidence="2">
    <location>
        <begin position="22"/>
        <end position="372"/>
    </location>
</feature>